<dbReference type="SUPFAM" id="SSF51206">
    <property type="entry name" value="cAMP-binding domain-like"/>
    <property type="match status" value="1"/>
</dbReference>
<evidence type="ECO:0000313" key="3">
    <source>
        <dbReference type="EMBL" id="MBM3317836.1"/>
    </source>
</evidence>
<evidence type="ECO:0000259" key="2">
    <source>
        <dbReference type="PROSITE" id="PS51833"/>
    </source>
</evidence>
<dbReference type="CDD" id="cd00038">
    <property type="entry name" value="CAP_ED"/>
    <property type="match status" value="1"/>
</dbReference>
<feature type="compositionally biased region" description="Low complexity" evidence="1">
    <location>
        <begin position="399"/>
        <end position="422"/>
    </location>
</feature>
<dbReference type="Proteomes" id="UP000748308">
    <property type="component" value="Unassembled WGS sequence"/>
</dbReference>
<gene>
    <name evidence="3" type="ORF">FJY75_08270</name>
</gene>
<dbReference type="InterPro" id="IPR000595">
    <property type="entry name" value="cNMP-bd_dom"/>
</dbReference>
<dbReference type="PROSITE" id="PS51833">
    <property type="entry name" value="HDOD"/>
    <property type="match status" value="1"/>
</dbReference>
<dbReference type="Pfam" id="PF08668">
    <property type="entry name" value="HDOD"/>
    <property type="match status" value="2"/>
</dbReference>
<dbReference type="InterPro" id="IPR013976">
    <property type="entry name" value="HDOD"/>
</dbReference>
<dbReference type="AlphaFoldDB" id="A0A938BRH3"/>
<dbReference type="PANTHER" id="PTHR33525:SF3">
    <property type="entry name" value="RIBONUCLEASE Y"/>
    <property type="match status" value="1"/>
</dbReference>
<dbReference type="InterPro" id="IPR018490">
    <property type="entry name" value="cNMP-bd_dom_sf"/>
</dbReference>
<evidence type="ECO:0000256" key="1">
    <source>
        <dbReference type="SAM" id="MobiDB-lite"/>
    </source>
</evidence>
<proteinExistence type="predicted"/>
<dbReference type="InterPro" id="IPR003607">
    <property type="entry name" value="HD/PDEase_dom"/>
</dbReference>
<dbReference type="Gene3D" id="1.10.3210.10">
    <property type="entry name" value="Hypothetical protein af1432"/>
    <property type="match status" value="2"/>
</dbReference>
<evidence type="ECO:0000313" key="4">
    <source>
        <dbReference type="Proteomes" id="UP000748308"/>
    </source>
</evidence>
<accession>A0A938BRH3</accession>
<dbReference type="Pfam" id="PF07238">
    <property type="entry name" value="PilZ"/>
    <property type="match status" value="1"/>
</dbReference>
<sequence>MLLGRSHRLQIRYPVHFTAPDRSRTYIGTTLDLSATGFSIEVKTDEPLPPIILAGVLPTQVAGDAILCKARIVWQGGLAHGIGRASYKIISIAQRSQERLEQLLQRSLAELLAGIRELPTLQGCSDPDLEVLLSLARVREAAAGKSLYATVEDRSRGVYLILEGAVTIEGDEPAGRLYGRGSVIGSWSEPDAEPGDRSAVAQTDTRALHLPLALVAELQNRAPHLAATVAEALGRPAEPPHRAAAGKRAPRMRLDIPRELQEIPTLPSVFNAVMDCVENPESTPRDLAQVLRQDQSLTAKLLKAVNSALYGFTRRIVSVNEAVVLLGMQETANLAITAMLLNTLADDSRPGQRPEPFWEHALGAALFAQAIGQRLKRREGAGALGAAIAIEEARRVQGPAEPAAAETDPAAVAPRPAAAAPDRVQRHAPTRDRAVRCDRLFTYAILHDIGLVVLFLKFPDHFTMVQEAVRESGDFHRAELDILEIDHCQLGYRVARAWRLPEPIPTIIAEHHLPQIWAADMQDRDRLLALLREDPTVAIVSLADLLARRCGIGLELDREAPEIPSVLHEVLGLDDRDVADLLAQGDGFREKAEGFFRGSREEAAA</sequence>
<dbReference type="Gene3D" id="2.60.120.10">
    <property type="entry name" value="Jelly Rolls"/>
    <property type="match status" value="1"/>
</dbReference>
<dbReference type="SMART" id="SM00471">
    <property type="entry name" value="HDc"/>
    <property type="match status" value="1"/>
</dbReference>
<feature type="domain" description="HDOD" evidence="2">
    <location>
        <begin position="263"/>
        <end position="514"/>
    </location>
</feature>
<comment type="caution">
    <text evidence="3">The sequence shown here is derived from an EMBL/GenBank/DDBJ whole genome shotgun (WGS) entry which is preliminary data.</text>
</comment>
<dbReference type="InterPro" id="IPR014710">
    <property type="entry name" value="RmlC-like_jellyroll"/>
</dbReference>
<reference evidence="3" key="1">
    <citation type="submission" date="2019-03" db="EMBL/GenBank/DDBJ databases">
        <title>Lake Tanganyika Metagenome-Assembled Genomes (MAGs).</title>
        <authorList>
            <person name="Tran P."/>
        </authorList>
    </citation>
    <scope>NUCLEOTIDE SEQUENCE</scope>
    <source>
        <strain evidence="3">M_DeepCast_400m_m2_100</strain>
    </source>
</reference>
<name>A0A938BRH3_UNCEI</name>
<dbReference type="SUPFAM" id="SSF109604">
    <property type="entry name" value="HD-domain/PDEase-like"/>
    <property type="match status" value="2"/>
</dbReference>
<organism evidence="3 4">
    <name type="scientific">Eiseniibacteriota bacterium</name>
    <dbReference type="NCBI Taxonomy" id="2212470"/>
    <lineage>
        <taxon>Bacteria</taxon>
        <taxon>Candidatus Eiseniibacteriota</taxon>
    </lineage>
</organism>
<dbReference type="EMBL" id="VGIY01000198">
    <property type="protein sequence ID" value="MBM3317836.1"/>
    <property type="molecule type" value="Genomic_DNA"/>
</dbReference>
<dbReference type="PANTHER" id="PTHR33525">
    <property type="match status" value="1"/>
</dbReference>
<dbReference type="Gene3D" id="2.40.10.220">
    <property type="entry name" value="predicted glycosyltransferase like domains"/>
    <property type="match status" value="1"/>
</dbReference>
<dbReference type="InterPro" id="IPR052340">
    <property type="entry name" value="RNase_Y/CdgJ"/>
</dbReference>
<protein>
    <submittedName>
        <fullName evidence="3">HDOD domain-containing protein</fullName>
    </submittedName>
</protein>
<dbReference type="InterPro" id="IPR009875">
    <property type="entry name" value="PilZ_domain"/>
</dbReference>
<dbReference type="GO" id="GO:0035438">
    <property type="term" value="F:cyclic-di-GMP binding"/>
    <property type="evidence" value="ECO:0007669"/>
    <property type="project" value="InterPro"/>
</dbReference>
<feature type="region of interest" description="Disordered" evidence="1">
    <location>
        <begin position="399"/>
        <end position="430"/>
    </location>
</feature>